<feature type="region of interest" description="Disordered" evidence="1">
    <location>
        <begin position="702"/>
        <end position="728"/>
    </location>
</feature>
<evidence type="ECO:0000313" key="3">
    <source>
        <dbReference type="EMBL" id="KAG8631381.1"/>
    </source>
</evidence>
<feature type="region of interest" description="Disordered" evidence="1">
    <location>
        <begin position="363"/>
        <end position="384"/>
    </location>
</feature>
<gene>
    <name evidence="3" type="ORF">KVT40_000521</name>
</gene>
<feature type="compositionally biased region" description="Polar residues" evidence="1">
    <location>
        <begin position="1110"/>
        <end position="1123"/>
    </location>
</feature>
<feature type="compositionally biased region" description="Low complexity" evidence="1">
    <location>
        <begin position="315"/>
        <end position="327"/>
    </location>
</feature>
<proteinExistence type="predicted"/>
<keyword evidence="4" id="KW-1185">Reference proteome</keyword>
<protein>
    <submittedName>
        <fullName evidence="3">Uncharacterized protein</fullName>
    </submittedName>
</protein>
<dbReference type="Proteomes" id="UP000809789">
    <property type="component" value="Unassembled WGS sequence"/>
</dbReference>
<feature type="compositionally biased region" description="Polar residues" evidence="1">
    <location>
        <begin position="195"/>
        <end position="212"/>
    </location>
</feature>
<feature type="region of interest" description="Disordered" evidence="1">
    <location>
        <begin position="256"/>
        <end position="293"/>
    </location>
</feature>
<evidence type="ECO:0000256" key="2">
    <source>
        <dbReference type="SAM" id="Phobius"/>
    </source>
</evidence>
<comment type="caution">
    <text evidence="3">The sequence shown here is derived from an EMBL/GenBank/DDBJ whole genome shotgun (WGS) entry which is preliminary data.</text>
</comment>
<dbReference type="EMBL" id="JAESVG020000001">
    <property type="protein sequence ID" value="KAG8631381.1"/>
    <property type="molecule type" value="Genomic_DNA"/>
</dbReference>
<feature type="region of interest" description="Disordered" evidence="1">
    <location>
        <begin position="188"/>
        <end position="217"/>
    </location>
</feature>
<name>A0A8K0PIQ2_9PEZI</name>
<feature type="compositionally biased region" description="Basic residues" evidence="1">
    <location>
        <begin position="1197"/>
        <end position="1214"/>
    </location>
</feature>
<organism evidence="3 4">
    <name type="scientific">Elsinoe batatas</name>
    <dbReference type="NCBI Taxonomy" id="2601811"/>
    <lineage>
        <taxon>Eukaryota</taxon>
        <taxon>Fungi</taxon>
        <taxon>Dikarya</taxon>
        <taxon>Ascomycota</taxon>
        <taxon>Pezizomycotina</taxon>
        <taxon>Dothideomycetes</taxon>
        <taxon>Dothideomycetidae</taxon>
        <taxon>Myriangiales</taxon>
        <taxon>Elsinoaceae</taxon>
        <taxon>Elsinoe</taxon>
    </lineage>
</organism>
<feature type="compositionally biased region" description="Polar residues" evidence="1">
    <location>
        <begin position="411"/>
        <end position="424"/>
    </location>
</feature>
<feature type="compositionally biased region" description="Basic and acidic residues" evidence="1">
    <location>
        <begin position="278"/>
        <end position="290"/>
    </location>
</feature>
<feature type="region of interest" description="Disordered" evidence="1">
    <location>
        <begin position="988"/>
        <end position="1012"/>
    </location>
</feature>
<dbReference type="AlphaFoldDB" id="A0A8K0PIQ2"/>
<keyword evidence="2" id="KW-0812">Transmembrane</keyword>
<feature type="transmembrane region" description="Helical" evidence="2">
    <location>
        <begin position="1222"/>
        <end position="1244"/>
    </location>
</feature>
<feature type="region of interest" description="Disordered" evidence="1">
    <location>
        <begin position="402"/>
        <end position="424"/>
    </location>
</feature>
<dbReference type="OrthoDB" id="3946750at2759"/>
<keyword evidence="2" id="KW-0472">Membrane</keyword>
<accession>A0A8K0PIQ2</accession>
<feature type="compositionally biased region" description="Low complexity" evidence="1">
    <location>
        <begin position="267"/>
        <end position="277"/>
    </location>
</feature>
<feature type="region of interest" description="Disordered" evidence="1">
    <location>
        <begin position="1188"/>
        <end position="1214"/>
    </location>
</feature>
<evidence type="ECO:0000256" key="1">
    <source>
        <dbReference type="SAM" id="MobiDB-lite"/>
    </source>
</evidence>
<keyword evidence="2" id="KW-1133">Transmembrane helix</keyword>
<feature type="region of interest" description="Disordered" evidence="1">
    <location>
        <begin position="314"/>
        <end position="344"/>
    </location>
</feature>
<sequence>MLPPQLRASSSTGLRRPSVTSVRAIAFATQLTVPDTTLPISHQKRTFFRQRNYSWNSHLDPEYHEYHRKRHQRVRAALRDALRRRSKWQMPLPFSRVLGARAASHWSRSNLKRWPQIEEEVRKKTKSDDDYELSPGEKRWKKQMDAVKDYVDANPYRAVFGKPFDPFWSPTMWGPLVPSWAKGESGSADVAYEASPTTTTNHDSPIQDSARSQPVKPFAKTSSFAYSSTKESGKAPVIQAKASSWDSTSNEVKHLEYDPISGRMVPSKSSSSTADSLDSTRHHQASEDAGKGSMAIDLPVKRFVGDLRPASTLVRAPKARSAPAAAPQLKPVEERSSTTEKLSILPKDDIDLMTADAIRASMGKTLRTREGTTQASKPDRNVLSNDFDRRWRDITSQIEDARQQLAESKAKSSLQTTKQRGETTVQPALNRMYNETPATQKKIRKALAMLDGYSDKPMGMQTSFKQEQKACADQKQAPLAQEISNKATEGLAISDGYSQEPLGLQKTYANEVRAVAKEGRPGLEQEIVNQGSEDVVLADGYSMKPIGLQSNYANEREAVSKQDRPDIAQEIVSKTLPDTIVNDGYTTRPIGLQSNYANERKAVLKRARPDIAQEIANKTSEEMPTDDGYTTDPIGLQSNFAQEREAVAKNDRPDIAQEISTRANEEIQINDGYTTQPIGLQNSYANERKAVADQVRPDIASEIANKPSEDTEPVDGYTKEPIGLQSTYAKEREEVAKGIRPALADEMEHSAQVAAQAQSGLAGQHEDGYTNEAVGLQSSYEKEREACANGRGSTLEEELKAMNDLPKTQGKDPALLPHSLQFLTGKGYVSEAKPVDGPELQKQAAAREMFDSEISTQKQAMKMYEARHAHDAITKGEGDMDMNVARFAKRDKWYKQNNTLRKSSKGEDELVSDVVRICKENGLMQHSDYDKVEKELKDRVKTLESQIKRAASKQDELKMENGNLEAQVRQHMKQQSKLLRTRQQLSNENKELSAKLDNQQHAPGLHESALPSGFQWAEPSSYKILAYDPNNSWSSDSMQIVSTTSRFADNEVPISVPQALSSVSEPTRFVTHFAGLQKEGYQAIHASGNLLVLRKVQSTGSNAPEEVATKATQKPKSTHNTVNPVDGTARYHTETATGNYASPTGFVNHDPVFPIEKPVEVDPKQSEESEEPLVKDGVYYRHYPRVHRQEPVFSGSGKHHEHPRGRSRRHEKRASWKRRVKFAFSVGATSATLVYALGVGAELARGEKERQRREGSA</sequence>
<evidence type="ECO:0000313" key="4">
    <source>
        <dbReference type="Proteomes" id="UP000809789"/>
    </source>
</evidence>
<reference evidence="3" key="1">
    <citation type="submission" date="2021-07" db="EMBL/GenBank/DDBJ databases">
        <title>Elsinoe batatas strain:CRI-CJ2 Genome sequencing and assembly.</title>
        <authorList>
            <person name="Huang L."/>
        </authorList>
    </citation>
    <scope>NUCLEOTIDE SEQUENCE</scope>
    <source>
        <strain evidence="3">CRI-CJ2</strain>
    </source>
</reference>
<feature type="region of interest" description="Disordered" evidence="1">
    <location>
        <begin position="1107"/>
        <end position="1126"/>
    </location>
</feature>